<dbReference type="Proteomes" id="UP000599383">
    <property type="component" value="Unassembled WGS sequence"/>
</dbReference>
<evidence type="ECO:0000256" key="1">
    <source>
        <dbReference type="SAM" id="Phobius"/>
    </source>
</evidence>
<keyword evidence="1" id="KW-1133">Transmembrane helix</keyword>
<dbReference type="InterPro" id="IPR032466">
    <property type="entry name" value="Metal_Hydrolase"/>
</dbReference>
<dbReference type="SUPFAM" id="SSF51556">
    <property type="entry name" value="Metallo-dependent hydrolases"/>
    <property type="match status" value="1"/>
</dbReference>
<proteinExistence type="predicted"/>
<accession>A0ABX1WHQ6</accession>
<gene>
    <name evidence="2" type="ORF">GS617_21485</name>
</gene>
<evidence type="ECO:0000313" key="2">
    <source>
        <dbReference type="EMBL" id="NOD32845.1"/>
    </source>
</evidence>
<dbReference type="EMBL" id="WVQY01000018">
    <property type="protein sequence ID" value="NOD32845.1"/>
    <property type="molecule type" value="Genomic_DNA"/>
</dbReference>
<feature type="transmembrane region" description="Helical" evidence="1">
    <location>
        <begin position="25"/>
        <end position="44"/>
    </location>
</feature>
<comment type="caution">
    <text evidence="2">The sequence shown here is derived from an EMBL/GenBank/DDBJ whole genome shotgun (WGS) entry which is preliminary data.</text>
</comment>
<dbReference type="RefSeq" id="WP_171364721.1">
    <property type="nucleotide sequence ID" value="NZ_WVQY01000018.1"/>
</dbReference>
<keyword evidence="3" id="KW-1185">Reference proteome</keyword>
<keyword evidence="1" id="KW-0472">Membrane</keyword>
<protein>
    <recommendedName>
        <fullName evidence="4">Metal-dependent hydrolase of the TIM-barrel fold protein</fullName>
    </recommendedName>
</protein>
<evidence type="ECO:0008006" key="4">
    <source>
        <dbReference type="Google" id="ProtNLM"/>
    </source>
</evidence>
<name>A0ABX1WHQ6_9RHOB</name>
<keyword evidence="1" id="KW-0812">Transmembrane</keyword>
<organism evidence="2 3">
    <name type="scientific">Ruegeria atlantica</name>
    <dbReference type="NCBI Taxonomy" id="81569"/>
    <lineage>
        <taxon>Bacteria</taxon>
        <taxon>Pseudomonadati</taxon>
        <taxon>Pseudomonadota</taxon>
        <taxon>Alphaproteobacteria</taxon>
        <taxon>Rhodobacterales</taxon>
        <taxon>Roseobacteraceae</taxon>
        <taxon>Ruegeria</taxon>
    </lineage>
</organism>
<dbReference type="Gene3D" id="3.20.20.140">
    <property type="entry name" value="Metal-dependent hydrolases"/>
    <property type="match status" value="1"/>
</dbReference>
<reference evidence="2 3" key="1">
    <citation type="submission" date="2019-12" db="EMBL/GenBank/DDBJ databases">
        <title>Ruegeria JWLKs population differentiation of coral mucus and skeleton niches.</title>
        <authorList>
            <person name="Luo D."/>
        </authorList>
    </citation>
    <scope>NUCLEOTIDE SEQUENCE [LARGE SCALE GENOMIC DNA]</scope>
    <source>
        <strain evidence="2 3">HKCCD6238</strain>
    </source>
</reference>
<evidence type="ECO:0000313" key="3">
    <source>
        <dbReference type="Proteomes" id="UP000599383"/>
    </source>
</evidence>
<sequence length="555" mass="62919">MTGKNIFIDMHTHLFTARYLPLHSIFYLFFSKYWLSLGLAVLAVRVTRMSDFSRPATEEPDQDDLIDALLNHDVDQLMRAIAHPVREKIREFQSTPNPSHRDWKDIEELIRALNDIDHDINYSRAGDLPIGVQLVGGDRISDRSAFGDSGTDPDLLDRFLAEAFRVAGQKAAESDFFHEAEHMRSGGLYKPGSDAGFRAAGIPTDQIGSIFQLLEFIVIMTLSERNRFKALKRDFKKNGQPSDPEASLFVGVLLDMHRAFEKLKKPGMLGFLPPYFDFTEQMDRMQLLAAENPNELINFGAVDPFRGGNWKQIVDSGVALGITGYKIYPPLGIRPIDMRGYQTPVASGRSLDKYREKASNPAPYPMAQAKMGDIIRHFSSHNLRLFAHCNPMGFQVEEGYGIYSDPALWKHAMETHNARNLWLFLAHGGGAKEVDWMGWAATNNFDQTFAYRAIRLVEEFDNVYLGLGHILGILDPKLKTKIFQRLKSVLVGKRTKNAPHHFRDKVCFGTDWAMPLMVGRTREYLIEFDTFFSDPQISPCAPNFFEGNAKKFLGI</sequence>